<organism evidence="1 2">
    <name type="scientific">Marine Group III euryarchaeote CG-Epi6</name>
    <dbReference type="NCBI Taxonomy" id="1889000"/>
    <lineage>
        <taxon>Archaea</taxon>
        <taxon>Methanobacteriati</taxon>
        <taxon>Thermoplasmatota</taxon>
        <taxon>Thermoplasmata</taxon>
        <taxon>Candidatus Thermoprofundales</taxon>
    </lineage>
</organism>
<sequence length="65" mass="7497">MPKILNIGESRQVMAEFFCDIEILRNEGEFEARVEGLTPNVMSLKSDNLEELLEQLTIELEDKLN</sequence>
<accession>A0A1J5TDN3</accession>
<reference evidence="1 2" key="1">
    <citation type="submission" date="2016-08" db="EMBL/GenBank/DDBJ databases">
        <title>New Insights into Marine Group III Euryarchaeota, from dark to light.</title>
        <authorList>
            <person name="Haro-Moreno J.M."/>
            <person name="Rodriguez-Valera F."/>
            <person name="Lopez-Garcia P."/>
            <person name="Moreira D."/>
            <person name="Martin-Cuadrado A.B."/>
        </authorList>
    </citation>
    <scope>NUCLEOTIDE SEQUENCE [LARGE SCALE GENOMIC DNA]</scope>
    <source>
        <strain evidence="1">CG-Epi6</strain>
    </source>
</reference>
<comment type="caution">
    <text evidence="1">The sequence shown here is derived from an EMBL/GenBank/DDBJ whole genome shotgun (WGS) entry which is preliminary data.</text>
</comment>
<name>A0A1J5TDN3_9ARCH</name>
<gene>
    <name evidence="1" type="ORF">BEU03_01120</name>
</gene>
<dbReference type="Proteomes" id="UP000183403">
    <property type="component" value="Unassembled WGS sequence"/>
</dbReference>
<dbReference type="AlphaFoldDB" id="A0A1J5TDN3"/>
<protein>
    <submittedName>
        <fullName evidence="1">Uncharacterized protein</fullName>
    </submittedName>
</protein>
<evidence type="ECO:0000313" key="1">
    <source>
        <dbReference type="EMBL" id="OIR10214.1"/>
    </source>
</evidence>
<evidence type="ECO:0000313" key="2">
    <source>
        <dbReference type="Proteomes" id="UP000183403"/>
    </source>
</evidence>
<dbReference type="EMBL" id="MIYV01000023">
    <property type="protein sequence ID" value="OIR10214.1"/>
    <property type="molecule type" value="Genomic_DNA"/>
</dbReference>
<proteinExistence type="predicted"/>